<dbReference type="InParanoid" id="H2YX77"/>
<dbReference type="HOGENOM" id="CLU_707035_0_0_1"/>
<dbReference type="PROSITE" id="PS51448">
    <property type="entry name" value="P_TREFOIL_2"/>
    <property type="match status" value="1"/>
</dbReference>
<dbReference type="AlphaFoldDB" id="H2YX77"/>
<dbReference type="CDD" id="cd00111">
    <property type="entry name" value="Trefoil"/>
    <property type="match status" value="1"/>
</dbReference>
<name>H2YX77_CIOSA</name>
<dbReference type="GeneTree" id="ENSGT00660000097386"/>
<feature type="domain" description="P-type" evidence="3">
    <location>
        <begin position="365"/>
        <end position="416"/>
    </location>
</feature>
<organism evidence="4 5">
    <name type="scientific">Ciona savignyi</name>
    <name type="common">Pacific transparent sea squirt</name>
    <dbReference type="NCBI Taxonomy" id="51511"/>
    <lineage>
        <taxon>Eukaryota</taxon>
        <taxon>Metazoa</taxon>
        <taxon>Chordata</taxon>
        <taxon>Tunicata</taxon>
        <taxon>Ascidiacea</taxon>
        <taxon>Phlebobranchia</taxon>
        <taxon>Cionidae</taxon>
        <taxon>Ciona</taxon>
    </lineage>
</organism>
<keyword evidence="5" id="KW-1185">Reference proteome</keyword>
<dbReference type="Ensembl" id="ENSCSAVT00000010058.1">
    <property type="protein sequence ID" value="ENSCSAVP00000009938.1"/>
    <property type="gene ID" value="ENSCSAVG00000005852.1"/>
</dbReference>
<evidence type="ECO:0000256" key="1">
    <source>
        <dbReference type="ARBA" id="ARBA00023157"/>
    </source>
</evidence>
<proteinExistence type="predicted"/>
<evidence type="ECO:0000256" key="2">
    <source>
        <dbReference type="PROSITE-ProRule" id="PRU00779"/>
    </source>
</evidence>
<accession>H2YX77</accession>
<keyword evidence="1" id="KW-1015">Disulfide bond</keyword>
<reference evidence="4" key="3">
    <citation type="submission" date="2025-09" db="UniProtKB">
        <authorList>
            <consortium name="Ensembl"/>
        </authorList>
    </citation>
    <scope>IDENTIFICATION</scope>
</reference>
<evidence type="ECO:0000313" key="5">
    <source>
        <dbReference type="Proteomes" id="UP000007875"/>
    </source>
</evidence>
<reference evidence="4" key="2">
    <citation type="submission" date="2025-08" db="UniProtKB">
        <authorList>
            <consortium name="Ensembl"/>
        </authorList>
    </citation>
    <scope>IDENTIFICATION</scope>
</reference>
<dbReference type="Gene3D" id="4.10.110.10">
    <property type="entry name" value="Spasmolytic Protein, domain 1"/>
    <property type="match status" value="1"/>
</dbReference>
<comment type="caution">
    <text evidence="2">Lacks conserved residue(s) required for the propagation of feature annotation.</text>
</comment>
<reference evidence="5" key="1">
    <citation type="submission" date="2003-08" db="EMBL/GenBank/DDBJ databases">
        <authorList>
            <person name="Birren B."/>
            <person name="Nusbaum C."/>
            <person name="Abebe A."/>
            <person name="Abouelleil A."/>
            <person name="Adekoya E."/>
            <person name="Ait-zahra M."/>
            <person name="Allen N."/>
            <person name="Allen T."/>
            <person name="An P."/>
            <person name="Anderson M."/>
            <person name="Anderson S."/>
            <person name="Arachchi H."/>
            <person name="Armbruster J."/>
            <person name="Bachantsang P."/>
            <person name="Baldwin J."/>
            <person name="Barry A."/>
            <person name="Bayul T."/>
            <person name="Blitshsteyn B."/>
            <person name="Bloom T."/>
            <person name="Blye J."/>
            <person name="Boguslavskiy L."/>
            <person name="Borowsky M."/>
            <person name="Boukhgalter B."/>
            <person name="Brunache A."/>
            <person name="Butler J."/>
            <person name="Calixte N."/>
            <person name="Calvo S."/>
            <person name="Camarata J."/>
            <person name="Campo K."/>
            <person name="Chang J."/>
            <person name="Cheshatsang Y."/>
            <person name="Citroen M."/>
            <person name="Collymore A."/>
            <person name="Considine T."/>
            <person name="Cook A."/>
            <person name="Cooke P."/>
            <person name="Corum B."/>
            <person name="Cuomo C."/>
            <person name="David R."/>
            <person name="Dawoe T."/>
            <person name="Degray S."/>
            <person name="Dodge S."/>
            <person name="Dooley K."/>
            <person name="Dorje P."/>
            <person name="Dorjee K."/>
            <person name="Dorris L."/>
            <person name="Duffey N."/>
            <person name="Dupes A."/>
            <person name="Elkins T."/>
            <person name="Engels R."/>
            <person name="Erickson J."/>
            <person name="Farina A."/>
            <person name="Faro S."/>
            <person name="Ferreira P."/>
            <person name="Fischer H."/>
            <person name="Fitzgerald M."/>
            <person name="Foley K."/>
            <person name="Gage D."/>
            <person name="Galagan J."/>
            <person name="Gearin G."/>
            <person name="Gnerre S."/>
            <person name="Gnirke A."/>
            <person name="Goyette A."/>
            <person name="Graham J."/>
            <person name="Grandbois E."/>
            <person name="Gyaltsen K."/>
            <person name="Hafez N."/>
            <person name="Hagopian D."/>
            <person name="Hagos B."/>
            <person name="Hall J."/>
            <person name="Hatcher B."/>
            <person name="Heller A."/>
            <person name="Higgins H."/>
            <person name="Honan T."/>
            <person name="Horn A."/>
            <person name="Houde N."/>
            <person name="Hughes L."/>
            <person name="Hulme W."/>
            <person name="Husby E."/>
            <person name="Iliev I."/>
            <person name="Jaffe D."/>
            <person name="Jones C."/>
            <person name="Kamal M."/>
            <person name="Kamat A."/>
            <person name="Kamvysselis M."/>
            <person name="Karlsson E."/>
            <person name="Kells C."/>
            <person name="Kieu A."/>
            <person name="Kisner P."/>
            <person name="Kodira C."/>
            <person name="Kulbokas E."/>
            <person name="Labutti K."/>
            <person name="Lama D."/>
            <person name="Landers T."/>
            <person name="Leger J."/>
            <person name="Levine S."/>
            <person name="Lewis D."/>
            <person name="Lewis T."/>
            <person name="Lindblad-toh K."/>
            <person name="Liu X."/>
            <person name="Lokyitsang T."/>
            <person name="Lokyitsang Y."/>
            <person name="Lucien O."/>
            <person name="Lui A."/>
            <person name="Ma L.J."/>
            <person name="Mabbitt R."/>
            <person name="Macdonald J."/>
            <person name="Maclean C."/>
            <person name="Major J."/>
            <person name="Manning J."/>
            <person name="Marabella R."/>
            <person name="Maru K."/>
            <person name="Matthews C."/>
            <person name="Mauceli E."/>
            <person name="Mccarthy M."/>
            <person name="Mcdonough S."/>
            <person name="Mcghee T."/>
            <person name="Meldrim J."/>
            <person name="Meneus L."/>
            <person name="Mesirov J."/>
            <person name="Mihalev A."/>
            <person name="Mihova T."/>
            <person name="Mikkelsen T."/>
            <person name="Mlenga V."/>
            <person name="Moru K."/>
            <person name="Mozes J."/>
            <person name="Mulrain L."/>
            <person name="Munson G."/>
            <person name="Naylor J."/>
            <person name="Newes C."/>
            <person name="Nguyen C."/>
            <person name="Nguyen N."/>
            <person name="Nguyen T."/>
            <person name="Nicol R."/>
            <person name="Nielsen C."/>
            <person name="Nizzari M."/>
            <person name="Norbu C."/>
            <person name="Norbu N."/>
            <person name="O'donnell P."/>
            <person name="Okoawo O."/>
            <person name="O'leary S."/>
            <person name="Omotosho B."/>
            <person name="O'neill K."/>
            <person name="Osman S."/>
            <person name="Parker S."/>
            <person name="Perrin D."/>
            <person name="Phunkhang P."/>
            <person name="Piqani B."/>
            <person name="Purcell S."/>
            <person name="Rachupka T."/>
            <person name="Ramasamy U."/>
            <person name="Rameau R."/>
            <person name="Ray V."/>
            <person name="Raymond C."/>
            <person name="Retta R."/>
            <person name="Richardson S."/>
            <person name="Rise C."/>
            <person name="Rodriguez J."/>
            <person name="Rogers J."/>
            <person name="Rogov P."/>
            <person name="Rutman M."/>
            <person name="Schupbach R."/>
            <person name="Seaman C."/>
            <person name="Settipalli S."/>
            <person name="Sharpe T."/>
            <person name="Sheridan J."/>
            <person name="Sherpa N."/>
            <person name="Shi J."/>
            <person name="Smirnov S."/>
            <person name="Smith C."/>
            <person name="Sougnez C."/>
            <person name="Spencer B."/>
            <person name="Stalker J."/>
            <person name="Stange-thomann N."/>
            <person name="Stavropoulos S."/>
            <person name="Stetson K."/>
            <person name="Stone C."/>
            <person name="Stone S."/>
            <person name="Stubbs M."/>
            <person name="Talamas J."/>
            <person name="Tchuinga P."/>
            <person name="Tenzing P."/>
            <person name="Tesfaye S."/>
            <person name="Theodore J."/>
            <person name="Thoulutsang Y."/>
            <person name="Topham K."/>
            <person name="Towey S."/>
            <person name="Tsamla T."/>
            <person name="Tsomo N."/>
            <person name="Vallee D."/>
            <person name="Vassiliev H."/>
            <person name="Venkataraman V."/>
            <person name="Vinson J."/>
            <person name="Vo A."/>
            <person name="Wade C."/>
            <person name="Wang S."/>
            <person name="Wangchuk T."/>
            <person name="Wangdi T."/>
            <person name="Whittaker C."/>
            <person name="Wilkinson J."/>
            <person name="Wu Y."/>
            <person name="Wyman D."/>
            <person name="Yadav S."/>
            <person name="Yang S."/>
            <person name="Yang X."/>
            <person name="Yeager S."/>
            <person name="Yee E."/>
            <person name="Young G."/>
            <person name="Zainoun J."/>
            <person name="Zembeck L."/>
            <person name="Zimmer A."/>
            <person name="Zody M."/>
            <person name="Lander E."/>
        </authorList>
    </citation>
    <scope>NUCLEOTIDE SEQUENCE [LARGE SCALE GENOMIC DNA]</scope>
</reference>
<dbReference type="OMA" id="CINAGCC"/>
<dbReference type="InterPro" id="IPR044913">
    <property type="entry name" value="P_trefoil_dom_sf"/>
</dbReference>
<evidence type="ECO:0000313" key="4">
    <source>
        <dbReference type="Ensembl" id="ENSCSAVP00000009938.1"/>
    </source>
</evidence>
<sequence>MIYERLARTYGVDSMAVQLMMSNRKDAAARHLAARMTPTSNANPLNSLILRAVTSGQGLTRTNVMDYYIDQTYRSHSRLAREAQKAIVRGDLRTAVSFMLLDANRGRRTFNESYERNEALFAFMVDNQKSHPGRINPGIIMSLAQDQKINALPDKDFMELFGVSAFDYVCAAHQPSLRLPCSKLRGNTYHSSLDCINAGCCLAQASFPDERPICYDNLLGGVGVGLVKHIWDEDFIIRTVFNNQLPTLESFYPDGIPWIPSRDVPASLSNAGALDPNQPNWFGSLNVNGVMLHPRPTGLPIGPNKFRPNFVWTPHGPTPFPTLMPQDGSRVVPAVTSSPGVVGGPYVPPAGSSPIVMGLNLNNMASCRGVQRNDRYECMPNLQSMVPGGEAACGRLDCCFDPVWNDMSVPACFRKANY</sequence>
<dbReference type="SUPFAM" id="SSF57492">
    <property type="entry name" value="Trefoil"/>
    <property type="match status" value="1"/>
</dbReference>
<evidence type="ECO:0000259" key="3">
    <source>
        <dbReference type="PROSITE" id="PS51448"/>
    </source>
</evidence>
<dbReference type="Proteomes" id="UP000007875">
    <property type="component" value="Unassembled WGS sequence"/>
</dbReference>
<protein>
    <recommendedName>
        <fullName evidence="3">P-type domain-containing protein</fullName>
    </recommendedName>
</protein>
<dbReference type="InterPro" id="IPR000519">
    <property type="entry name" value="P_trefoil_dom"/>
</dbReference>